<dbReference type="Pfam" id="PF00072">
    <property type="entry name" value="Response_reg"/>
    <property type="match status" value="1"/>
</dbReference>
<organism evidence="4 5">
    <name type="scientific">Salegentibacter echinorum</name>
    <dbReference type="NCBI Taxonomy" id="1073325"/>
    <lineage>
        <taxon>Bacteria</taxon>
        <taxon>Pseudomonadati</taxon>
        <taxon>Bacteroidota</taxon>
        <taxon>Flavobacteriia</taxon>
        <taxon>Flavobacteriales</taxon>
        <taxon>Flavobacteriaceae</taxon>
        <taxon>Salegentibacter</taxon>
    </lineage>
</organism>
<dbReference type="PANTHER" id="PTHR37299">
    <property type="entry name" value="TRANSCRIPTIONAL REGULATOR-RELATED"/>
    <property type="match status" value="1"/>
</dbReference>
<keyword evidence="1" id="KW-0597">Phosphoprotein</keyword>
<dbReference type="GO" id="GO:0000156">
    <property type="term" value="F:phosphorelay response regulator activity"/>
    <property type="evidence" value="ECO:0007669"/>
    <property type="project" value="InterPro"/>
</dbReference>
<dbReference type="PROSITE" id="PS50110">
    <property type="entry name" value="RESPONSE_REGULATORY"/>
    <property type="match status" value="1"/>
</dbReference>
<evidence type="ECO:0000259" key="2">
    <source>
        <dbReference type="PROSITE" id="PS50110"/>
    </source>
</evidence>
<dbReference type="AlphaFoldDB" id="A0A1M5KTF2"/>
<evidence type="ECO:0000259" key="3">
    <source>
        <dbReference type="PROSITE" id="PS50930"/>
    </source>
</evidence>
<dbReference type="InterPro" id="IPR001789">
    <property type="entry name" value="Sig_transdc_resp-reg_receiver"/>
</dbReference>
<proteinExistence type="predicted"/>
<dbReference type="STRING" id="1073325.SAMN05444483_11634"/>
<accession>A0A1M5KTF2</accession>
<sequence>MNPPYRIIIIDDELLARERLLEQVAHFPQHFEVIDTAKNGTEAKEKINRLNPDIIFLDIEMPGLTGFELLEELDHIPLVIFCTAFDEYALQAFETHSIDYLVKPVRLERLEKTIKKLTLFEGRQSSGKLLEAIKEIATEKDTKTMTSITVRKGEKLFFVKLEDVHYFEADAKYSSVHTDTETHLTELSLSQLEMKLPPYFLRVHRGFIINKNYAENVQKYFNSRYIITLRNRKKTKITTGRNYKKKIKNWLNM</sequence>
<dbReference type="Proteomes" id="UP000183945">
    <property type="component" value="Unassembled WGS sequence"/>
</dbReference>
<dbReference type="SMART" id="SM00448">
    <property type="entry name" value="REC"/>
    <property type="match status" value="1"/>
</dbReference>
<dbReference type="PROSITE" id="PS50930">
    <property type="entry name" value="HTH_LYTTR"/>
    <property type="match status" value="1"/>
</dbReference>
<evidence type="ECO:0000313" key="5">
    <source>
        <dbReference type="Proteomes" id="UP000183945"/>
    </source>
</evidence>
<dbReference type="OrthoDB" id="2168082at2"/>
<evidence type="ECO:0000313" key="4">
    <source>
        <dbReference type="EMBL" id="SHG55950.1"/>
    </source>
</evidence>
<dbReference type="Pfam" id="PF04397">
    <property type="entry name" value="LytTR"/>
    <property type="match status" value="1"/>
</dbReference>
<dbReference type="SMART" id="SM00850">
    <property type="entry name" value="LytTR"/>
    <property type="match status" value="1"/>
</dbReference>
<name>A0A1M5KTF2_SALEC</name>
<dbReference type="InterPro" id="IPR011006">
    <property type="entry name" value="CheY-like_superfamily"/>
</dbReference>
<dbReference type="InterPro" id="IPR046947">
    <property type="entry name" value="LytR-like"/>
</dbReference>
<feature type="modified residue" description="4-aspartylphosphate" evidence="1">
    <location>
        <position position="58"/>
    </location>
</feature>
<feature type="domain" description="HTH LytTR-type" evidence="3">
    <location>
        <begin position="148"/>
        <end position="253"/>
    </location>
</feature>
<keyword evidence="5" id="KW-1185">Reference proteome</keyword>
<gene>
    <name evidence="4" type="ORF">SAMN05444483_11634</name>
</gene>
<dbReference type="InterPro" id="IPR007492">
    <property type="entry name" value="LytTR_DNA-bd_dom"/>
</dbReference>
<reference evidence="5" key="1">
    <citation type="submission" date="2016-11" db="EMBL/GenBank/DDBJ databases">
        <authorList>
            <person name="Varghese N."/>
            <person name="Submissions S."/>
        </authorList>
    </citation>
    <scope>NUCLEOTIDE SEQUENCE [LARGE SCALE GENOMIC DNA]</scope>
    <source>
        <strain evidence="5">DSM 24579</strain>
    </source>
</reference>
<dbReference type="PANTHER" id="PTHR37299:SF1">
    <property type="entry name" value="STAGE 0 SPORULATION PROTEIN A HOMOLOG"/>
    <property type="match status" value="1"/>
</dbReference>
<dbReference type="EMBL" id="FQVT01000016">
    <property type="protein sequence ID" value="SHG55950.1"/>
    <property type="molecule type" value="Genomic_DNA"/>
</dbReference>
<dbReference type="Gene3D" id="3.40.50.2300">
    <property type="match status" value="1"/>
</dbReference>
<dbReference type="GO" id="GO:0003677">
    <property type="term" value="F:DNA binding"/>
    <property type="evidence" value="ECO:0007669"/>
    <property type="project" value="InterPro"/>
</dbReference>
<dbReference type="Gene3D" id="2.40.50.1020">
    <property type="entry name" value="LytTr DNA-binding domain"/>
    <property type="match status" value="1"/>
</dbReference>
<feature type="domain" description="Response regulatory" evidence="2">
    <location>
        <begin position="6"/>
        <end position="118"/>
    </location>
</feature>
<dbReference type="RefSeq" id="WP_072881294.1">
    <property type="nucleotide sequence ID" value="NZ_FQVT01000016.1"/>
</dbReference>
<protein>
    <submittedName>
        <fullName evidence="4">Two component transcriptional regulator, LytTR family</fullName>
    </submittedName>
</protein>
<evidence type="ECO:0000256" key="1">
    <source>
        <dbReference type="PROSITE-ProRule" id="PRU00169"/>
    </source>
</evidence>
<dbReference type="SUPFAM" id="SSF52172">
    <property type="entry name" value="CheY-like"/>
    <property type="match status" value="1"/>
</dbReference>